<accession>A0A6G1PMA6</accession>
<keyword evidence="1" id="KW-0812">Transmembrane</keyword>
<gene>
    <name evidence="2" type="ORF">EXN66_Car007115</name>
</gene>
<reference evidence="2 3" key="1">
    <citation type="submission" date="2019-02" db="EMBL/GenBank/DDBJ databases">
        <title>Opniocepnalus argus genome.</title>
        <authorList>
            <person name="Zhou C."/>
            <person name="Xiao S."/>
        </authorList>
    </citation>
    <scope>NUCLEOTIDE SEQUENCE [LARGE SCALE GENOMIC DNA]</scope>
    <source>
        <strain evidence="2">OARG1902GOOAL</strain>
        <tissue evidence="2">Muscle</tissue>
    </source>
</reference>
<name>A0A6G1PMA6_CHAAH</name>
<keyword evidence="3" id="KW-1185">Reference proteome</keyword>
<organism evidence="2 3">
    <name type="scientific">Channa argus</name>
    <name type="common">Northern snakehead</name>
    <name type="synonym">Ophicephalus argus</name>
    <dbReference type="NCBI Taxonomy" id="215402"/>
    <lineage>
        <taxon>Eukaryota</taxon>
        <taxon>Metazoa</taxon>
        <taxon>Chordata</taxon>
        <taxon>Craniata</taxon>
        <taxon>Vertebrata</taxon>
        <taxon>Euteleostomi</taxon>
        <taxon>Actinopterygii</taxon>
        <taxon>Neopterygii</taxon>
        <taxon>Teleostei</taxon>
        <taxon>Neoteleostei</taxon>
        <taxon>Acanthomorphata</taxon>
        <taxon>Anabantaria</taxon>
        <taxon>Anabantiformes</taxon>
        <taxon>Channoidei</taxon>
        <taxon>Channidae</taxon>
        <taxon>Channa</taxon>
    </lineage>
</organism>
<protein>
    <submittedName>
        <fullName evidence="2">Uncharacterized protein</fullName>
    </submittedName>
</protein>
<keyword evidence="1" id="KW-0472">Membrane</keyword>
<evidence type="ECO:0000256" key="1">
    <source>
        <dbReference type="SAM" id="Phobius"/>
    </source>
</evidence>
<sequence length="83" mass="9222">MEAKTKPGSSLCKPGTIALFGNVVYSGLLNEHFWHFGVPLVTRLVDMIKKYSFKRHVVVQLLGFGAVGSLWLFVEEVLSSVLQ</sequence>
<proteinExistence type="predicted"/>
<dbReference type="Proteomes" id="UP000503349">
    <property type="component" value="Chromosome 7"/>
</dbReference>
<reference evidence="3" key="2">
    <citation type="submission" date="2019-02" db="EMBL/GenBank/DDBJ databases">
        <title>Opniocepnalus argus Var Kimnra genome.</title>
        <authorList>
            <person name="Zhou C."/>
            <person name="Xiao S."/>
        </authorList>
    </citation>
    <scope>NUCLEOTIDE SEQUENCE [LARGE SCALE GENOMIC DNA]</scope>
</reference>
<feature type="transmembrane region" description="Helical" evidence="1">
    <location>
        <begin position="57"/>
        <end position="74"/>
    </location>
</feature>
<evidence type="ECO:0000313" key="3">
    <source>
        <dbReference type="Proteomes" id="UP000503349"/>
    </source>
</evidence>
<evidence type="ECO:0000313" key="2">
    <source>
        <dbReference type="EMBL" id="KAF3691440.1"/>
    </source>
</evidence>
<keyword evidence="1" id="KW-1133">Transmembrane helix</keyword>
<dbReference type="AlphaFoldDB" id="A0A6G1PMA6"/>
<dbReference type="EMBL" id="CM015718">
    <property type="protein sequence ID" value="KAF3691440.1"/>
    <property type="molecule type" value="Genomic_DNA"/>
</dbReference>